<gene>
    <name evidence="2" type="ORF">O3P69_017242</name>
</gene>
<evidence type="ECO:0000313" key="2">
    <source>
        <dbReference type="EMBL" id="KAK8391567.1"/>
    </source>
</evidence>
<comment type="caution">
    <text evidence="2">The sequence shown here is derived from an EMBL/GenBank/DDBJ whole genome shotgun (WGS) entry which is preliminary data.</text>
</comment>
<accession>A0AAW0TY81</accession>
<evidence type="ECO:0000256" key="1">
    <source>
        <dbReference type="SAM" id="MobiDB-lite"/>
    </source>
</evidence>
<proteinExistence type="predicted"/>
<sequence>MDVPCVCVCERVSQNAIGVDTSTVTTCKAERARESPSLTSSLSAASFRHQYQKQKQQQQQQQQPSSIAITKVSGRYLSLPLPPLASSRLACIRALLSHTKQLLLGRAGVQGGENAPSPLPQSREVVYPQPVCVPPALSQQAAVLPLPTPLRPSARHARLFPRICAVPASGVPRSRNEKTDTQIVDERGCVSVRPRPRCLTSRVKVYSGRGGEGVSRASRATAASPPPRQCQHAVESEQGFLDSASIGPGESSLRPTVLASSSVILNL</sequence>
<name>A0AAW0TY81_SCYPA</name>
<dbReference type="EMBL" id="JARAKH010000024">
    <property type="protein sequence ID" value="KAK8391567.1"/>
    <property type="molecule type" value="Genomic_DNA"/>
</dbReference>
<organism evidence="2 3">
    <name type="scientific">Scylla paramamosain</name>
    <name type="common">Mud crab</name>
    <dbReference type="NCBI Taxonomy" id="85552"/>
    <lineage>
        <taxon>Eukaryota</taxon>
        <taxon>Metazoa</taxon>
        <taxon>Ecdysozoa</taxon>
        <taxon>Arthropoda</taxon>
        <taxon>Crustacea</taxon>
        <taxon>Multicrustacea</taxon>
        <taxon>Malacostraca</taxon>
        <taxon>Eumalacostraca</taxon>
        <taxon>Eucarida</taxon>
        <taxon>Decapoda</taxon>
        <taxon>Pleocyemata</taxon>
        <taxon>Brachyura</taxon>
        <taxon>Eubrachyura</taxon>
        <taxon>Portunoidea</taxon>
        <taxon>Portunidae</taxon>
        <taxon>Portuninae</taxon>
        <taxon>Scylla</taxon>
    </lineage>
</organism>
<dbReference type="Proteomes" id="UP001487740">
    <property type="component" value="Unassembled WGS sequence"/>
</dbReference>
<evidence type="ECO:0000313" key="3">
    <source>
        <dbReference type="Proteomes" id="UP001487740"/>
    </source>
</evidence>
<keyword evidence="3" id="KW-1185">Reference proteome</keyword>
<reference evidence="2 3" key="1">
    <citation type="submission" date="2023-03" db="EMBL/GenBank/DDBJ databases">
        <title>High-quality genome of Scylla paramamosain provides insights in environmental adaptation.</title>
        <authorList>
            <person name="Zhang L."/>
        </authorList>
    </citation>
    <scope>NUCLEOTIDE SEQUENCE [LARGE SCALE GENOMIC DNA]</scope>
    <source>
        <strain evidence="2">LZ_2023a</strain>
        <tissue evidence="2">Muscle</tissue>
    </source>
</reference>
<dbReference type="AlphaFoldDB" id="A0AAW0TY81"/>
<feature type="region of interest" description="Disordered" evidence="1">
    <location>
        <begin position="209"/>
        <end position="254"/>
    </location>
</feature>
<protein>
    <submittedName>
        <fullName evidence="2">Uncharacterized protein</fullName>
    </submittedName>
</protein>